<feature type="domain" description="Sigma-54 factor interaction" evidence="6">
    <location>
        <begin position="173"/>
        <end position="402"/>
    </location>
</feature>
<evidence type="ECO:0000256" key="3">
    <source>
        <dbReference type="ARBA" id="ARBA00023015"/>
    </source>
</evidence>
<keyword evidence="3" id="KW-0805">Transcription regulation</keyword>
<dbReference type="SMART" id="SM00382">
    <property type="entry name" value="AAA"/>
    <property type="match status" value="1"/>
</dbReference>
<dbReference type="GO" id="GO:0006355">
    <property type="term" value="P:regulation of DNA-templated transcription"/>
    <property type="evidence" value="ECO:0007669"/>
    <property type="project" value="InterPro"/>
</dbReference>
<dbReference type="Proteomes" id="UP000293874">
    <property type="component" value="Unassembled WGS sequence"/>
</dbReference>
<dbReference type="InterPro" id="IPR002078">
    <property type="entry name" value="Sigma_54_int"/>
</dbReference>
<dbReference type="GO" id="GO:0005524">
    <property type="term" value="F:ATP binding"/>
    <property type="evidence" value="ECO:0007669"/>
    <property type="project" value="UniProtKB-KW"/>
</dbReference>
<dbReference type="PROSITE" id="PS50110">
    <property type="entry name" value="RESPONSE_REGULATORY"/>
    <property type="match status" value="1"/>
</dbReference>
<dbReference type="Gene3D" id="3.40.50.2300">
    <property type="match status" value="1"/>
</dbReference>
<dbReference type="PANTHER" id="PTHR32071:SF113">
    <property type="entry name" value="ALGINATE BIOSYNTHESIS TRANSCRIPTIONAL REGULATORY PROTEIN ALGB"/>
    <property type="match status" value="1"/>
</dbReference>
<dbReference type="Gene3D" id="1.10.10.60">
    <property type="entry name" value="Homeodomain-like"/>
    <property type="match status" value="1"/>
</dbReference>
<comment type="caution">
    <text evidence="8">The sequence shown here is derived from an EMBL/GenBank/DDBJ whole genome shotgun (WGS) entry which is preliminary data.</text>
</comment>
<protein>
    <submittedName>
        <fullName evidence="8">DNA-binding NtrC family response regulator</fullName>
    </submittedName>
</protein>
<dbReference type="GO" id="GO:0043565">
    <property type="term" value="F:sequence-specific DNA binding"/>
    <property type="evidence" value="ECO:0007669"/>
    <property type="project" value="InterPro"/>
</dbReference>
<evidence type="ECO:0000259" key="7">
    <source>
        <dbReference type="PROSITE" id="PS50110"/>
    </source>
</evidence>
<evidence type="ECO:0000313" key="9">
    <source>
        <dbReference type="Proteomes" id="UP000293874"/>
    </source>
</evidence>
<evidence type="ECO:0000313" key="8">
    <source>
        <dbReference type="EMBL" id="RZS76474.1"/>
    </source>
</evidence>
<evidence type="ECO:0000259" key="6">
    <source>
        <dbReference type="PROSITE" id="PS50045"/>
    </source>
</evidence>
<dbReference type="InterPro" id="IPR011006">
    <property type="entry name" value="CheY-like_superfamily"/>
</dbReference>
<dbReference type="SMART" id="SM00448">
    <property type="entry name" value="REC"/>
    <property type="match status" value="1"/>
</dbReference>
<feature type="modified residue" description="4-aspartylphosphate" evidence="5">
    <location>
        <position position="81"/>
    </location>
</feature>
<keyword evidence="5" id="KW-0597">Phosphoprotein</keyword>
<dbReference type="AlphaFoldDB" id="A0A4Q7N5X9"/>
<dbReference type="InterPro" id="IPR009057">
    <property type="entry name" value="Homeodomain-like_sf"/>
</dbReference>
<sequence length="477" mass="53526">MPWLCIYGIIVVGFCCIKQNIYFFTMSLKNASILVIDDDQDVLTAVRLLLKTEAKEVVTEKNPENIRNILSKQSFDVILLDMNFNSSINTGNEGIYWLGKIKEFKSEAAVIMITAYGDIDLAVRSLKEGAADFVVKPWHNEKLLITIREALKRKGKAATTPSFRTDSVVGSELLGESEVMQDIFYKIEKIAPTDANILILGENGTGKDLIAKAIHQQSLRSDKVYVKVDVGALTESLFESELFGHKKGAFTDAREDRVGRFEAATGGTLFLDEIGNIGLHQQAKLLSVLQNRQVVKLGTNTPVDINIRLICATNMPLTELANESRFRKDLIYRINTVEIIVPPLRKRGNDIILLAKHFSRIYSNKYLKPVLEFDSKAMDKLLSYHYPGNIRELQYTIERAVIMADGNVLQAQDLIFSPIESSPAASQDEPDELKLSAVEKNTILRVIEKHNGNITKAAKELGLTRTALYRRLSKYDI</sequence>
<dbReference type="CDD" id="cd00009">
    <property type="entry name" value="AAA"/>
    <property type="match status" value="1"/>
</dbReference>
<dbReference type="Pfam" id="PF00158">
    <property type="entry name" value="Sigma54_activat"/>
    <property type="match status" value="1"/>
</dbReference>
<dbReference type="InterPro" id="IPR003593">
    <property type="entry name" value="AAA+_ATPase"/>
</dbReference>
<reference evidence="8 9" key="1">
    <citation type="submission" date="2019-02" db="EMBL/GenBank/DDBJ databases">
        <title>Genomic Encyclopedia of Type Strains, Phase IV (KMG-IV): sequencing the most valuable type-strain genomes for metagenomic binning, comparative biology and taxonomic classification.</title>
        <authorList>
            <person name="Goeker M."/>
        </authorList>
    </citation>
    <scope>NUCLEOTIDE SEQUENCE [LARGE SCALE GENOMIC DNA]</scope>
    <source>
        <strain evidence="8 9">DSM 18116</strain>
    </source>
</reference>
<dbReference type="Pfam" id="PF25601">
    <property type="entry name" value="AAA_lid_14"/>
    <property type="match status" value="1"/>
</dbReference>
<dbReference type="PRINTS" id="PR01590">
    <property type="entry name" value="HTHFIS"/>
</dbReference>
<name>A0A4Q7N5X9_9BACT</name>
<dbReference type="InterPro" id="IPR027417">
    <property type="entry name" value="P-loop_NTPase"/>
</dbReference>
<dbReference type="Pfam" id="PF02954">
    <property type="entry name" value="HTH_8"/>
    <property type="match status" value="1"/>
</dbReference>
<evidence type="ECO:0000256" key="1">
    <source>
        <dbReference type="ARBA" id="ARBA00022741"/>
    </source>
</evidence>
<dbReference type="SUPFAM" id="SSF52540">
    <property type="entry name" value="P-loop containing nucleoside triphosphate hydrolases"/>
    <property type="match status" value="1"/>
</dbReference>
<feature type="domain" description="Response regulatory" evidence="7">
    <location>
        <begin position="32"/>
        <end position="151"/>
    </location>
</feature>
<gene>
    <name evidence="8" type="ORF">EV199_2359</name>
</gene>
<accession>A0A4Q7N5X9</accession>
<dbReference type="InterPro" id="IPR058031">
    <property type="entry name" value="AAA_lid_NorR"/>
</dbReference>
<dbReference type="FunFam" id="3.40.50.300:FF:000006">
    <property type="entry name" value="DNA-binding transcriptional regulator NtrC"/>
    <property type="match status" value="1"/>
</dbReference>
<proteinExistence type="predicted"/>
<organism evidence="8 9">
    <name type="scientific">Pseudobacter ginsenosidimutans</name>
    <dbReference type="NCBI Taxonomy" id="661488"/>
    <lineage>
        <taxon>Bacteria</taxon>
        <taxon>Pseudomonadati</taxon>
        <taxon>Bacteroidota</taxon>
        <taxon>Chitinophagia</taxon>
        <taxon>Chitinophagales</taxon>
        <taxon>Chitinophagaceae</taxon>
        <taxon>Pseudobacter</taxon>
    </lineage>
</organism>
<dbReference type="SUPFAM" id="SSF46689">
    <property type="entry name" value="Homeodomain-like"/>
    <property type="match status" value="1"/>
</dbReference>
<keyword evidence="4" id="KW-0804">Transcription</keyword>
<dbReference type="EMBL" id="SGXA01000001">
    <property type="protein sequence ID" value="RZS76474.1"/>
    <property type="molecule type" value="Genomic_DNA"/>
</dbReference>
<keyword evidence="1" id="KW-0547">Nucleotide-binding</keyword>
<dbReference type="Gene3D" id="1.10.8.60">
    <property type="match status" value="1"/>
</dbReference>
<keyword evidence="2" id="KW-0067">ATP-binding</keyword>
<evidence type="ECO:0000256" key="5">
    <source>
        <dbReference type="PROSITE-ProRule" id="PRU00169"/>
    </source>
</evidence>
<dbReference type="PROSITE" id="PS50045">
    <property type="entry name" value="SIGMA54_INTERACT_4"/>
    <property type="match status" value="1"/>
</dbReference>
<evidence type="ECO:0000256" key="4">
    <source>
        <dbReference type="ARBA" id="ARBA00023163"/>
    </source>
</evidence>
<dbReference type="SUPFAM" id="SSF52172">
    <property type="entry name" value="CheY-like"/>
    <property type="match status" value="1"/>
</dbReference>
<dbReference type="InterPro" id="IPR001789">
    <property type="entry name" value="Sig_transdc_resp-reg_receiver"/>
</dbReference>
<dbReference type="Gene3D" id="3.40.50.300">
    <property type="entry name" value="P-loop containing nucleotide triphosphate hydrolases"/>
    <property type="match status" value="1"/>
</dbReference>
<dbReference type="InterPro" id="IPR002197">
    <property type="entry name" value="HTH_Fis"/>
</dbReference>
<dbReference type="GO" id="GO:0000160">
    <property type="term" value="P:phosphorelay signal transduction system"/>
    <property type="evidence" value="ECO:0007669"/>
    <property type="project" value="InterPro"/>
</dbReference>
<keyword evidence="9" id="KW-1185">Reference proteome</keyword>
<keyword evidence="8" id="KW-0238">DNA-binding</keyword>
<dbReference type="PANTHER" id="PTHR32071">
    <property type="entry name" value="TRANSCRIPTIONAL REGULATORY PROTEIN"/>
    <property type="match status" value="1"/>
</dbReference>
<evidence type="ECO:0000256" key="2">
    <source>
        <dbReference type="ARBA" id="ARBA00022840"/>
    </source>
</evidence>
<dbReference type="Pfam" id="PF00072">
    <property type="entry name" value="Response_reg"/>
    <property type="match status" value="1"/>
</dbReference>